<reference evidence="5" key="1">
    <citation type="submission" date="2018-02" db="EMBL/GenBank/DDBJ databases">
        <authorList>
            <person name="Cohen D.B."/>
            <person name="Kent A.D."/>
        </authorList>
    </citation>
    <scope>NUCLEOTIDE SEQUENCE</scope>
</reference>
<dbReference type="AlphaFoldDB" id="A0A2N9I3Z0"/>
<organism evidence="5">
    <name type="scientific">Fagus sylvatica</name>
    <name type="common">Beechnut</name>
    <dbReference type="NCBI Taxonomy" id="28930"/>
    <lineage>
        <taxon>Eukaryota</taxon>
        <taxon>Viridiplantae</taxon>
        <taxon>Streptophyta</taxon>
        <taxon>Embryophyta</taxon>
        <taxon>Tracheophyta</taxon>
        <taxon>Spermatophyta</taxon>
        <taxon>Magnoliopsida</taxon>
        <taxon>eudicotyledons</taxon>
        <taxon>Gunneridae</taxon>
        <taxon>Pentapetalae</taxon>
        <taxon>rosids</taxon>
        <taxon>fabids</taxon>
        <taxon>Fagales</taxon>
        <taxon>Fagaceae</taxon>
        <taxon>Fagus</taxon>
    </lineage>
</organism>
<feature type="domain" description="DDE Tnp4" evidence="4">
    <location>
        <begin position="15"/>
        <end position="132"/>
    </location>
</feature>
<name>A0A2N9I3Z0_FAGSY</name>
<comment type="cofactor">
    <cofactor evidence="1">
        <name>a divalent metal cation</name>
        <dbReference type="ChEBI" id="CHEBI:60240"/>
    </cofactor>
</comment>
<evidence type="ECO:0000259" key="3">
    <source>
        <dbReference type="Pfam" id="PF12776"/>
    </source>
</evidence>
<evidence type="ECO:0008006" key="6">
    <source>
        <dbReference type="Google" id="ProtNLM"/>
    </source>
</evidence>
<evidence type="ECO:0000256" key="2">
    <source>
        <dbReference type="ARBA" id="ARBA00022723"/>
    </source>
</evidence>
<sequence>MELLFVHQFQRKCKEAGWEGSAHDSRILNDALNRPRGLQIPEGRYYLGDAGYGVRKGVISPYRSVRYHLNEFSDNPPRNGKELFNLRHSSLRTTIERCFGILKKRFRVLDAEPFWSFPTQVDVVLACCIIHNHIIGVDPLDSIVNDVALDTQFENGTMGVKKDTQKEKDVKNFRWSTPMENLLLEILADEALQGNKPSNIFKPSSYRKVVEAINEKFGVDCSQKHVENRFRTLKGNWNTITELRQKSGFGWDDDLKMITCDRNVYDEAVAARPSHEKFLNKKIEMYDELALVVGKDMATGSFSKGVTDIDRKGVNDVDMSASNTIDLDNDLEEVSLKKQADSSTQTRSHRKRSHASMLDDTIFKDLSSQMGKIASAIQEASLHRTNFFSNLYEEVMKIEGFEESMLASAFDHLNENEVLARSFMLKSDKLRKQWLDNFFYRNG</sequence>
<dbReference type="GO" id="GO:0046872">
    <property type="term" value="F:metal ion binding"/>
    <property type="evidence" value="ECO:0007669"/>
    <property type="project" value="UniProtKB-KW"/>
</dbReference>
<feature type="domain" description="Myb/SANT-like" evidence="3">
    <location>
        <begin position="174"/>
        <end position="266"/>
    </location>
</feature>
<dbReference type="Pfam" id="PF13359">
    <property type="entry name" value="DDE_Tnp_4"/>
    <property type="match status" value="1"/>
</dbReference>
<gene>
    <name evidence="5" type="ORF">FSB_LOCUS46622</name>
</gene>
<proteinExistence type="predicted"/>
<keyword evidence="2" id="KW-0479">Metal-binding</keyword>
<accession>A0A2N9I3Z0</accession>
<dbReference type="PANTHER" id="PTHR46929">
    <property type="entry name" value="EXPRESSED PROTEIN"/>
    <property type="match status" value="1"/>
</dbReference>
<protein>
    <recommendedName>
        <fullName evidence="6">Myb/SANT-like domain-containing protein</fullName>
    </recommendedName>
</protein>
<dbReference type="EMBL" id="OIVN01004680">
    <property type="protein sequence ID" value="SPD18740.1"/>
    <property type="molecule type" value="Genomic_DNA"/>
</dbReference>
<evidence type="ECO:0000313" key="5">
    <source>
        <dbReference type="EMBL" id="SPD18740.1"/>
    </source>
</evidence>
<dbReference type="PANTHER" id="PTHR46929:SF23">
    <property type="entry name" value="L10-INTERACTING MYB DOMAIN-CONTAINING PROTEIN-LIKE"/>
    <property type="match status" value="1"/>
</dbReference>
<evidence type="ECO:0000259" key="4">
    <source>
        <dbReference type="Pfam" id="PF13359"/>
    </source>
</evidence>
<dbReference type="Pfam" id="PF12776">
    <property type="entry name" value="Myb_DNA-bind_3"/>
    <property type="match status" value="1"/>
</dbReference>
<dbReference type="InterPro" id="IPR027806">
    <property type="entry name" value="HARBI1_dom"/>
</dbReference>
<evidence type="ECO:0000256" key="1">
    <source>
        <dbReference type="ARBA" id="ARBA00001968"/>
    </source>
</evidence>
<dbReference type="InterPro" id="IPR024752">
    <property type="entry name" value="Myb/SANT-like_dom"/>
</dbReference>